<keyword evidence="1" id="KW-1133">Transmembrane helix</keyword>
<accession>A0A8H7SNB8</accession>
<dbReference type="EMBL" id="JAEPRE010000071">
    <property type="protein sequence ID" value="KAG2233744.1"/>
    <property type="molecule type" value="Genomic_DNA"/>
</dbReference>
<evidence type="ECO:0000313" key="3">
    <source>
        <dbReference type="Proteomes" id="UP000613177"/>
    </source>
</evidence>
<keyword evidence="1" id="KW-0812">Transmembrane</keyword>
<feature type="transmembrane region" description="Helical" evidence="1">
    <location>
        <begin position="79"/>
        <end position="97"/>
    </location>
</feature>
<dbReference type="Proteomes" id="UP000613177">
    <property type="component" value="Unassembled WGS sequence"/>
</dbReference>
<proteinExistence type="predicted"/>
<name>A0A8H7SNB8_9FUNG</name>
<protein>
    <submittedName>
        <fullName evidence="2">Uncharacterized protein</fullName>
    </submittedName>
</protein>
<sequence>MVKIPPSIGQNWYKKGVESLEKDKNLPHRQEVSSAGRPAVLWWQQCYVECSVTYPNAIVSPTPISTEINNRPPNAAVTAYPTFIITFAALLFTLLLTSKRSH</sequence>
<reference evidence="2" key="1">
    <citation type="submission" date="2021-01" db="EMBL/GenBank/DDBJ databases">
        <title>Metabolic potential, ecology and presence of endohyphal bacteria is reflected in genomic diversity of Mucoromycotina.</title>
        <authorList>
            <person name="Muszewska A."/>
            <person name="Okrasinska A."/>
            <person name="Steczkiewicz K."/>
            <person name="Drgas O."/>
            <person name="Orlowska M."/>
            <person name="Perlinska-Lenart U."/>
            <person name="Aleksandrzak-Piekarczyk T."/>
            <person name="Szatraj K."/>
            <person name="Zielenkiewicz U."/>
            <person name="Pilsyk S."/>
            <person name="Malc E."/>
            <person name="Mieczkowski P."/>
            <person name="Kruszewska J.S."/>
            <person name="Biernat P."/>
            <person name="Pawlowska J."/>
        </authorList>
    </citation>
    <scope>NUCLEOTIDE SEQUENCE</scope>
    <source>
        <strain evidence="2">WA0000018081</strain>
    </source>
</reference>
<comment type="caution">
    <text evidence="2">The sequence shown here is derived from an EMBL/GenBank/DDBJ whole genome shotgun (WGS) entry which is preliminary data.</text>
</comment>
<evidence type="ECO:0000256" key="1">
    <source>
        <dbReference type="SAM" id="Phobius"/>
    </source>
</evidence>
<keyword evidence="1" id="KW-0472">Membrane</keyword>
<gene>
    <name evidence="2" type="ORF">INT48_007721</name>
</gene>
<dbReference type="AlphaFoldDB" id="A0A8H7SNB8"/>
<evidence type="ECO:0000313" key="2">
    <source>
        <dbReference type="EMBL" id="KAG2233744.1"/>
    </source>
</evidence>
<organism evidence="2 3">
    <name type="scientific">Thamnidium elegans</name>
    <dbReference type="NCBI Taxonomy" id="101142"/>
    <lineage>
        <taxon>Eukaryota</taxon>
        <taxon>Fungi</taxon>
        <taxon>Fungi incertae sedis</taxon>
        <taxon>Mucoromycota</taxon>
        <taxon>Mucoromycotina</taxon>
        <taxon>Mucoromycetes</taxon>
        <taxon>Mucorales</taxon>
        <taxon>Mucorineae</taxon>
        <taxon>Mucoraceae</taxon>
        <taxon>Thamnidium</taxon>
    </lineage>
</organism>
<keyword evidence="3" id="KW-1185">Reference proteome</keyword>